<proteinExistence type="predicted"/>
<organism evidence="1 2">
    <name type="scientific">Propionicimonas paludicola</name>
    <dbReference type="NCBI Taxonomy" id="185243"/>
    <lineage>
        <taxon>Bacteria</taxon>
        <taxon>Bacillati</taxon>
        <taxon>Actinomycetota</taxon>
        <taxon>Actinomycetes</taxon>
        <taxon>Propionibacteriales</taxon>
        <taxon>Nocardioidaceae</taxon>
        <taxon>Propionicimonas</taxon>
    </lineage>
</organism>
<sequence>MLQQTTLARKISDGLYGRLEFDFACNLGHAFSEAYLHGVLMQILASNSNAQDEAIRPSHAVPVLQRRGVAGSGRKREVDFAITSRANETIPLVCIEAKWAGSTHASEENILLDLCRLALVRQAHPEATCLFVLAGGKSAMAKRLSTGVLAPHGGRRPKQLLQSAYDGNQNTYFIRSTVGAASVLDASLRAKVAEKLPEMPTRIVTRLHKPSYVDPPNWGVLAWSVFV</sequence>
<evidence type="ECO:0000313" key="2">
    <source>
        <dbReference type="Proteomes" id="UP000226079"/>
    </source>
</evidence>
<gene>
    <name evidence="1" type="ORF">ATK74_2758</name>
</gene>
<dbReference type="AlphaFoldDB" id="A0A2A9CVK3"/>
<comment type="caution">
    <text evidence="1">The sequence shown here is derived from an EMBL/GenBank/DDBJ whole genome shotgun (WGS) entry which is preliminary data.</text>
</comment>
<dbReference type="Proteomes" id="UP000226079">
    <property type="component" value="Unassembled WGS sequence"/>
</dbReference>
<name>A0A2A9CVK3_9ACTN</name>
<reference evidence="1 2" key="1">
    <citation type="submission" date="2017-10" db="EMBL/GenBank/DDBJ databases">
        <title>Sequencing the genomes of 1000 actinobacteria strains.</title>
        <authorList>
            <person name="Klenk H.-P."/>
        </authorList>
    </citation>
    <scope>NUCLEOTIDE SEQUENCE [LARGE SCALE GENOMIC DNA]</scope>
    <source>
        <strain evidence="1 2">DSM 15597</strain>
    </source>
</reference>
<dbReference type="EMBL" id="PDJC01000001">
    <property type="protein sequence ID" value="PFG18176.1"/>
    <property type="molecule type" value="Genomic_DNA"/>
</dbReference>
<dbReference type="OrthoDB" id="5186789at2"/>
<keyword evidence="2" id="KW-1185">Reference proteome</keyword>
<protein>
    <submittedName>
        <fullName evidence="1">Uncharacterized protein</fullName>
    </submittedName>
</protein>
<accession>A0A2A9CVK3</accession>
<dbReference type="RefSeq" id="WP_098461547.1">
    <property type="nucleotide sequence ID" value="NZ_PDJC01000001.1"/>
</dbReference>
<evidence type="ECO:0000313" key="1">
    <source>
        <dbReference type="EMBL" id="PFG18176.1"/>
    </source>
</evidence>